<dbReference type="InterPro" id="IPR002181">
    <property type="entry name" value="Fibrinogen_a/b/g_C_dom"/>
</dbReference>
<evidence type="ECO:0000313" key="5">
    <source>
        <dbReference type="RefSeq" id="XP_023173498.1"/>
    </source>
</evidence>
<evidence type="ECO:0000256" key="1">
    <source>
        <dbReference type="ARBA" id="ARBA00023157"/>
    </source>
</evidence>
<dbReference type="OMA" id="CETPRMG"/>
<feature type="chain" id="PRO_5026684670" evidence="2">
    <location>
        <begin position="20"/>
        <end position="244"/>
    </location>
</feature>
<dbReference type="CDD" id="cd00087">
    <property type="entry name" value="FReD"/>
    <property type="match status" value="1"/>
</dbReference>
<dbReference type="Gene3D" id="3.90.215.10">
    <property type="entry name" value="Gamma Fibrinogen, chain A, domain 1"/>
    <property type="match status" value="1"/>
</dbReference>
<dbReference type="PROSITE" id="PS00514">
    <property type="entry name" value="FIBRINOGEN_C_1"/>
    <property type="match status" value="1"/>
</dbReference>
<dbReference type="InterPro" id="IPR050373">
    <property type="entry name" value="Fibrinogen_C-term_domain"/>
</dbReference>
<feature type="signal peptide" evidence="2">
    <location>
        <begin position="1"/>
        <end position="19"/>
    </location>
</feature>
<dbReference type="InterPro" id="IPR020837">
    <property type="entry name" value="Fibrinogen_CS"/>
</dbReference>
<dbReference type="InterPro" id="IPR036056">
    <property type="entry name" value="Fibrinogen-like_C"/>
</dbReference>
<dbReference type="Pfam" id="PF00147">
    <property type="entry name" value="Fibrinogen_C"/>
    <property type="match status" value="1"/>
</dbReference>
<reference evidence="5" key="1">
    <citation type="submission" date="2025-08" db="UniProtKB">
        <authorList>
            <consortium name="RefSeq"/>
        </authorList>
    </citation>
    <scope>IDENTIFICATION</scope>
    <source>
        <strain evidence="5">15085-1641.00</strain>
        <tissue evidence="5">Whole body</tissue>
    </source>
</reference>
<dbReference type="InterPro" id="IPR014716">
    <property type="entry name" value="Fibrinogen_a/b/g_C_1"/>
</dbReference>
<dbReference type="AlphaFoldDB" id="A0A6J1M990"/>
<proteinExistence type="predicted"/>
<keyword evidence="4" id="KW-1185">Reference proteome</keyword>
<accession>A0A6J1M990</accession>
<dbReference type="SUPFAM" id="SSF56496">
    <property type="entry name" value="Fibrinogen C-terminal domain-like"/>
    <property type="match status" value="1"/>
</dbReference>
<dbReference type="GeneID" id="111601234"/>
<name>A0A6J1M990_DROHY</name>
<dbReference type="Proteomes" id="UP000504633">
    <property type="component" value="Unplaced"/>
</dbReference>
<keyword evidence="1" id="KW-1015">Disulfide bond</keyword>
<feature type="domain" description="Fibrinogen C-terminal" evidence="3">
    <location>
        <begin position="26"/>
        <end position="244"/>
    </location>
</feature>
<dbReference type="PROSITE" id="PS51406">
    <property type="entry name" value="FIBRINOGEN_C_2"/>
    <property type="match status" value="1"/>
</dbReference>
<dbReference type="OrthoDB" id="6145874at2759"/>
<dbReference type="RefSeq" id="XP_023173498.1">
    <property type="nucleotide sequence ID" value="XM_023317730.2"/>
</dbReference>
<keyword evidence="2" id="KW-0732">Signal</keyword>
<dbReference type="PANTHER" id="PTHR19143:SF327">
    <property type="entry name" value="FI21813P1-RELATED"/>
    <property type="match status" value="1"/>
</dbReference>
<dbReference type="PANTHER" id="PTHR19143">
    <property type="entry name" value="FIBRINOGEN/TENASCIN/ANGIOPOEITIN"/>
    <property type="match status" value="1"/>
</dbReference>
<evidence type="ECO:0000259" key="3">
    <source>
        <dbReference type="PROSITE" id="PS51406"/>
    </source>
</evidence>
<dbReference type="SMART" id="SM00186">
    <property type="entry name" value="FBG"/>
    <property type="match status" value="1"/>
</dbReference>
<sequence>MRASLYILLSVFGLALALAELNSDAKLFKKYPDSCTTAKAKKNGIYKIQIKGGEVMSVYCDVSVTGSPWLVIQRRVDVNINFYRDWKSYQQGFGDLQNSFFIGLDKLNALTVAQPQELYIHMEDFMGQTRYARYSSFAIGNSANLYGLNSLGSFSGTAEDSLSIHLGMKFSTYDWDNDKLNKSNCAVQYTGAWWYNDCHSSNLNGLYLGGDVSVDQYGRGIAWARWHGLYYSLKSVKMMIRPKQ</sequence>
<protein>
    <submittedName>
        <fullName evidence="5">Ficolin-1-like</fullName>
    </submittedName>
</protein>
<gene>
    <name evidence="5" type="primary">LOC111601234</name>
</gene>
<dbReference type="KEGG" id="dhe:111601234"/>
<evidence type="ECO:0000256" key="2">
    <source>
        <dbReference type="SAM" id="SignalP"/>
    </source>
</evidence>
<dbReference type="GO" id="GO:0005615">
    <property type="term" value="C:extracellular space"/>
    <property type="evidence" value="ECO:0007669"/>
    <property type="project" value="TreeGrafter"/>
</dbReference>
<organism evidence="4 5">
    <name type="scientific">Drosophila hydei</name>
    <name type="common">Fruit fly</name>
    <dbReference type="NCBI Taxonomy" id="7224"/>
    <lineage>
        <taxon>Eukaryota</taxon>
        <taxon>Metazoa</taxon>
        <taxon>Ecdysozoa</taxon>
        <taxon>Arthropoda</taxon>
        <taxon>Hexapoda</taxon>
        <taxon>Insecta</taxon>
        <taxon>Pterygota</taxon>
        <taxon>Neoptera</taxon>
        <taxon>Endopterygota</taxon>
        <taxon>Diptera</taxon>
        <taxon>Brachycera</taxon>
        <taxon>Muscomorpha</taxon>
        <taxon>Ephydroidea</taxon>
        <taxon>Drosophilidae</taxon>
        <taxon>Drosophila</taxon>
    </lineage>
</organism>
<evidence type="ECO:0000313" key="4">
    <source>
        <dbReference type="Proteomes" id="UP000504633"/>
    </source>
</evidence>